<reference evidence="1" key="1">
    <citation type="journal article" date="2000" name="J. Bacteriol.">
        <title>pING family of conjugative plasmids from the extremely thermophilic archaeon Sulfolobus islandicus: insights into recombination and conjugation in Crenarchaeota.</title>
        <authorList>
            <person name="Stedman K.M."/>
            <person name="She Q."/>
            <person name="Phan H."/>
            <person name="Holz I."/>
            <person name="Singh H."/>
            <person name="Prangishvili D."/>
            <person name="Garrett R."/>
            <person name="Zillig W."/>
        </authorList>
    </citation>
    <scope>NUCLEOTIDE SEQUENCE</scope>
    <source>
        <plasmid evidence="1">pING1</plasmid>
    </source>
</reference>
<proteinExistence type="predicted"/>
<geneLocation type="plasmid" evidence="1">
    <name>pING1</name>
</geneLocation>
<organism evidence="1">
    <name type="scientific">Saccharolobus islandicus</name>
    <name type="common">Sulfolobus islandicus</name>
    <dbReference type="NCBI Taxonomy" id="43080"/>
    <lineage>
        <taxon>Archaea</taxon>
        <taxon>Thermoproteota</taxon>
        <taxon>Thermoprotei</taxon>
        <taxon>Sulfolobales</taxon>
        <taxon>Sulfolobaceae</taxon>
        <taxon>Saccharolobus</taxon>
    </lineage>
</organism>
<keyword evidence="1" id="KW-0614">Plasmid</keyword>
<evidence type="ECO:0000313" key="1">
    <source>
        <dbReference type="EMBL" id="AAK06914.1"/>
    </source>
</evidence>
<accession>Q9C4X8</accession>
<sequence length="55" mass="6253">MVPEVLDRSTGPSMVLRRSSTDPSMILHWSSIEPGPQQHRTIYGPLDHHRTFARA</sequence>
<dbReference type="AlphaFoldDB" id="Q9C4X8"/>
<protein>
    <submittedName>
        <fullName evidence="1">ORF55</fullName>
    </submittedName>
</protein>
<name>Q9C4X8_SACIS</name>
<dbReference type="EMBL" id="AF233440">
    <property type="protein sequence ID" value="AAK06914.1"/>
    <property type="molecule type" value="Genomic_DNA"/>
</dbReference>